<name>A0A2P2P091_RHIMU</name>
<evidence type="ECO:0000313" key="1">
    <source>
        <dbReference type="EMBL" id="MBX48157.1"/>
    </source>
</evidence>
<protein>
    <submittedName>
        <fullName evidence="1">Uncharacterized protein</fullName>
    </submittedName>
</protein>
<proteinExistence type="predicted"/>
<accession>A0A2P2P091</accession>
<sequence>MTQMYIMQCLKSLAKLSCVKVLEGFFGSWHVGEFIVSLKLFVM</sequence>
<dbReference type="EMBL" id="GGEC01067673">
    <property type="protein sequence ID" value="MBX48157.1"/>
    <property type="molecule type" value="Transcribed_RNA"/>
</dbReference>
<reference evidence="1" key="1">
    <citation type="submission" date="2018-02" db="EMBL/GenBank/DDBJ databases">
        <title>Rhizophora mucronata_Transcriptome.</title>
        <authorList>
            <person name="Meera S.P."/>
            <person name="Sreeshan A."/>
            <person name="Augustine A."/>
        </authorList>
    </citation>
    <scope>NUCLEOTIDE SEQUENCE</scope>
    <source>
        <tissue evidence="1">Leaf</tissue>
    </source>
</reference>
<dbReference type="AlphaFoldDB" id="A0A2P2P091"/>
<organism evidence="1">
    <name type="scientific">Rhizophora mucronata</name>
    <name type="common">Asiatic mangrove</name>
    <dbReference type="NCBI Taxonomy" id="61149"/>
    <lineage>
        <taxon>Eukaryota</taxon>
        <taxon>Viridiplantae</taxon>
        <taxon>Streptophyta</taxon>
        <taxon>Embryophyta</taxon>
        <taxon>Tracheophyta</taxon>
        <taxon>Spermatophyta</taxon>
        <taxon>Magnoliopsida</taxon>
        <taxon>eudicotyledons</taxon>
        <taxon>Gunneridae</taxon>
        <taxon>Pentapetalae</taxon>
        <taxon>rosids</taxon>
        <taxon>fabids</taxon>
        <taxon>Malpighiales</taxon>
        <taxon>Rhizophoraceae</taxon>
        <taxon>Rhizophora</taxon>
    </lineage>
</organism>